<evidence type="ECO:0000256" key="7">
    <source>
        <dbReference type="SAM" id="Phobius"/>
    </source>
</evidence>
<keyword evidence="4 7" id="KW-0812">Transmembrane</keyword>
<evidence type="ECO:0000256" key="2">
    <source>
        <dbReference type="ARBA" id="ARBA00022676"/>
    </source>
</evidence>
<dbReference type="EMBL" id="BARU01040804">
    <property type="protein sequence ID" value="GAH81611.1"/>
    <property type="molecule type" value="Genomic_DNA"/>
</dbReference>
<evidence type="ECO:0000256" key="5">
    <source>
        <dbReference type="ARBA" id="ARBA00022989"/>
    </source>
</evidence>
<reference evidence="9" key="1">
    <citation type="journal article" date="2014" name="Front. Microbiol.">
        <title>High frequency of phylogenetically diverse reductive dehalogenase-homologous genes in deep subseafloor sedimentary metagenomes.</title>
        <authorList>
            <person name="Kawai M."/>
            <person name="Futagami T."/>
            <person name="Toyoda A."/>
            <person name="Takaki Y."/>
            <person name="Nishi S."/>
            <person name="Hori S."/>
            <person name="Arai W."/>
            <person name="Tsubouchi T."/>
            <person name="Morono Y."/>
            <person name="Uchiyama I."/>
            <person name="Ito T."/>
            <person name="Fujiyama A."/>
            <person name="Inagaki F."/>
            <person name="Takami H."/>
        </authorList>
    </citation>
    <scope>NUCLEOTIDE SEQUENCE</scope>
    <source>
        <strain evidence="9">Expedition CK06-06</strain>
    </source>
</reference>
<evidence type="ECO:0000259" key="8">
    <source>
        <dbReference type="Pfam" id="PF04138"/>
    </source>
</evidence>
<evidence type="ECO:0000256" key="4">
    <source>
        <dbReference type="ARBA" id="ARBA00022692"/>
    </source>
</evidence>
<proteinExistence type="predicted"/>
<feature type="domain" description="GtrA/DPMS transmembrane" evidence="8">
    <location>
        <begin position="120"/>
        <end position="228"/>
    </location>
</feature>
<dbReference type="AlphaFoldDB" id="X1IGT3"/>
<feature type="transmembrane region" description="Helical" evidence="7">
    <location>
        <begin position="118"/>
        <end position="139"/>
    </location>
</feature>
<gene>
    <name evidence="9" type="ORF">S03H2_63032</name>
</gene>
<organism evidence="9">
    <name type="scientific">marine sediment metagenome</name>
    <dbReference type="NCBI Taxonomy" id="412755"/>
    <lineage>
        <taxon>unclassified sequences</taxon>
        <taxon>metagenomes</taxon>
        <taxon>ecological metagenomes</taxon>
    </lineage>
</organism>
<feature type="transmembrane region" description="Helical" evidence="7">
    <location>
        <begin position="212"/>
        <end position="228"/>
    </location>
</feature>
<dbReference type="GO" id="GO:0000271">
    <property type="term" value="P:polysaccharide biosynthetic process"/>
    <property type="evidence" value="ECO:0007669"/>
    <property type="project" value="InterPro"/>
</dbReference>
<dbReference type="PANTHER" id="PTHR43398:SF1">
    <property type="entry name" value="DOLICHOL-PHOSPHATE MANNOSYLTRANSFERASE SUBUNIT 1"/>
    <property type="match status" value="1"/>
</dbReference>
<feature type="non-terminal residue" evidence="9">
    <location>
        <position position="229"/>
    </location>
</feature>
<comment type="subcellular location">
    <subcellularLocation>
        <location evidence="1">Membrane</location>
        <topology evidence="1">Multi-pass membrane protein</topology>
    </subcellularLocation>
</comment>
<dbReference type="GO" id="GO:0006506">
    <property type="term" value="P:GPI anchor biosynthetic process"/>
    <property type="evidence" value="ECO:0007669"/>
    <property type="project" value="TreeGrafter"/>
</dbReference>
<comment type="caution">
    <text evidence="9">The sequence shown here is derived from an EMBL/GenBank/DDBJ whole genome shotgun (WGS) entry which is preliminary data.</text>
</comment>
<dbReference type="GO" id="GO:0035269">
    <property type="term" value="P:protein O-linked glycosylation via mannose"/>
    <property type="evidence" value="ECO:0007669"/>
    <property type="project" value="TreeGrafter"/>
</dbReference>
<evidence type="ECO:0000256" key="1">
    <source>
        <dbReference type="ARBA" id="ARBA00004141"/>
    </source>
</evidence>
<accession>X1IGT3</accession>
<dbReference type="GO" id="GO:0004582">
    <property type="term" value="F:dolichyl-phosphate beta-D-mannosyltransferase activity"/>
    <property type="evidence" value="ECO:0007669"/>
    <property type="project" value="InterPro"/>
</dbReference>
<evidence type="ECO:0000313" key="9">
    <source>
        <dbReference type="EMBL" id="GAH81611.1"/>
    </source>
</evidence>
<dbReference type="GO" id="GO:0016020">
    <property type="term" value="C:membrane"/>
    <property type="evidence" value="ECO:0007669"/>
    <property type="project" value="UniProtKB-SubCell"/>
</dbReference>
<protein>
    <recommendedName>
        <fullName evidence="8">GtrA/DPMS transmembrane domain-containing protein</fullName>
    </recommendedName>
</protein>
<evidence type="ECO:0000256" key="3">
    <source>
        <dbReference type="ARBA" id="ARBA00022679"/>
    </source>
</evidence>
<feature type="non-terminal residue" evidence="9">
    <location>
        <position position="1"/>
    </location>
</feature>
<dbReference type="GO" id="GO:0006488">
    <property type="term" value="P:dolichol-linked oligosaccharide biosynthetic process"/>
    <property type="evidence" value="ECO:0007669"/>
    <property type="project" value="TreeGrafter"/>
</dbReference>
<keyword evidence="5 7" id="KW-1133">Transmembrane helix</keyword>
<keyword evidence="6 7" id="KW-0472">Membrane</keyword>
<dbReference type="InterPro" id="IPR007267">
    <property type="entry name" value="GtrA_DPMS_TM"/>
</dbReference>
<sequence>FVIASRYTSGGGCEEWDLDRKVISRVANLAARPLAPKVKDLVSGFFGLRRVGLPQLNKLNGRGFKIMLELLVKGDWESVVEIPYTFSIRTKGQTKMRLKQVRDYLLQLAQLYLYKYRILRFGLIGLIGSVIYFPILYSLTEFAGLPYLGSAVVGIVCASTNNYFLNHYWTFSGQRDAAHNHFLGWGKYQLMSGITDGMYLGLMALLTELGGMWYMVSAVLSLVVIFAVK</sequence>
<dbReference type="InterPro" id="IPR039528">
    <property type="entry name" value="DPM1-like"/>
</dbReference>
<dbReference type="PANTHER" id="PTHR43398">
    <property type="entry name" value="DOLICHOL-PHOSPHATE MANNOSYLTRANSFERASE SUBUNIT 1"/>
    <property type="match status" value="1"/>
</dbReference>
<name>X1IGT3_9ZZZZ</name>
<keyword evidence="2" id="KW-0328">Glycosyltransferase</keyword>
<keyword evidence="3" id="KW-0808">Transferase</keyword>
<dbReference type="Pfam" id="PF04138">
    <property type="entry name" value="GtrA_DPMS_TM"/>
    <property type="match status" value="1"/>
</dbReference>
<evidence type="ECO:0000256" key="6">
    <source>
        <dbReference type="ARBA" id="ARBA00023136"/>
    </source>
</evidence>